<name>A0A366ELL5_9BACI</name>
<accession>A0A366ELL5</accession>
<comment type="caution">
    <text evidence="1">The sequence shown here is derived from an EMBL/GenBank/DDBJ whole genome shotgun (WGS) entry which is preliminary data.</text>
</comment>
<dbReference type="Proteomes" id="UP000252118">
    <property type="component" value="Unassembled WGS sequence"/>
</dbReference>
<organism evidence="1 2">
    <name type="scientific">Rossellomorea aquimaris</name>
    <dbReference type="NCBI Taxonomy" id="189382"/>
    <lineage>
        <taxon>Bacteria</taxon>
        <taxon>Bacillati</taxon>
        <taxon>Bacillota</taxon>
        <taxon>Bacilli</taxon>
        <taxon>Bacillales</taxon>
        <taxon>Bacillaceae</taxon>
        <taxon>Rossellomorea</taxon>
    </lineage>
</organism>
<reference evidence="1 2" key="1">
    <citation type="submission" date="2018-06" db="EMBL/GenBank/DDBJ databases">
        <title>Freshwater and sediment microbial communities from various areas in North America, analyzing microbe dynamics in response to fracking.</title>
        <authorList>
            <person name="Lamendella R."/>
        </authorList>
    </citation>
    <scope>NUCLEOTIDE SEQUENCE [LARGE SCALE GENOMIC DNA]</scope>
    <source>
        <strain evidence="1 2">97B</strain>
    </source>
</reference>
<dbReference type="EMBL" id="QNRJ01000015">
    <property type="protein sequence ID" value="RBP02335.1"/>
    <property type="molecule type" value="Genomic_DNA"/>
</dbReference>
<feature type="non-terminal residue" evidence="1">
    <location>
        <position position="1"/>
    </location>
</feature>
<evidence type="ECO:0000313" key="1">
    <source>
        <dbReference type="EMBL" id="RBP02335.1"/>
    </source>
</evidence>
<gene>
    <name evidence="1" type="ORF">DET59_1151</name>
</gene>
<proteinExistence type="predicted"/>
<sequence length="42" mass="4670">KYGRAETPEAKLRRLGRTSAESGAVPLTIQHTLMDRAKTDIM</sequence>
<evidence type="ECO:0000313" key="2">
    <source>
        <dbReference type="Proteomes" id="UP000252118"/>
    </source>
</evidence>
<protein>
    <submittedName>
        <fullName evidence="1">Uncharacterized protein</fullName>
    </submittedName>
</protein>
<dbReference type="AlphaFoldDB" id="A0A366ELL5"/>